<gene>
    <name evidence="12" type="ORF">C1H46_005620</name>
</gene>
<evidence type="ECO:0000256" key="2">
    <source>
        <dbReference type="ARBA" id="ARBA00022448"/>
    </source>
</evidence>
<dbReference type="PANTHER" id="PTHR31651">
    <property type="match status" value="1"/>
</dbReference>
<proteinExistence type="inferred from homology"/>
<feature type="transmembrane region" description="Helical" evidence="11">
    <location>
        <begin position="7"/>
        <end position="26"/>
    </location>
</feature>
<keyword evidence="13" id="KW-1185">Reference proteome</keyword>
<feature type="transmembrane region" description="Helical" evidence="11">
    <location>
        <begin position="118"/>
        <end position="138"/>
    </location>
</feature>
<dbReference type="PANTHER" id="PTHR31651:SF33">
    <property type="entry name" value="PROTEIN PIN-LIKES 1"/>
    <property type="match status" value="1"/>
</dbReference>
<evidence type="ECO:0000256" key="10">
    <source>
        <dbReference type="SAM" id="MobiDB-lite"/>
    </source>
</evidence>
<keyword evidence="5 11" id="KW-1133">Transmembrane helix</keyword>
<dbReference type="GO" id="GO:0005789">
    <property type="term" value="C:endoplasmic reticulum membrane"/>
    <property type="evidence" value="ECO:0007669"/>
    <property type="project" value="UniProtKB-SubCell"/>
</dbReference>
<dbReference type="InterPro" id="IPR045033">
    <property type="entry name" value="PILS1/3/4/5/7"/>
</dbReference>
<protein>
    <submittedName>
        <fullName evidence="12">Uncharacterized protein</fullName>
    </submittedName>
</protein>
<keyword evidence="4" id="KW-0256">Endoplasmic reticulum</keyword>
<name>A0A540NCL8_MALBA</name>
<keyword evidence="2" id="KW-0813">Transport</keyword>
<keyword evidence="7" id="KW-0927">Auxin signaling pathway</keyword>
<evidence type="ECO:0000256" key="5">
    <source>
        <dbReference type="ARBA" id="ARBA00022989"/>
    </source>
</evidence>
<keyword evidence="6 11" id="KW-0472">Membrane</keyword>
<comment type="subcellular location">
    <subcellularLocation>
        <location evidence="1">Endoplasmic reticulum membrane</location>
        <topology evidence="1">Multi-pass membrane protein</topology>
    </subcellularLocation>
</comment>
<dbReference type="Proteomes" id="UP000315295">
    <property type="component" value="Unassembled WGS sequence"/>
</dbReference>
<feature type="region of interest" description="Disordered" evidence="10">
    <location>
        <begin position="150"/>
        <end position="180"/>
    </location>
</feature>
<dbReference type="GO" id="GO:0080162">
    <property type="term" value="P:endoplasmic reticulum to cytosol auxin transport"/>
    <property type="evidence" value="ECO:0007669"/>
    <property type="project" value="InterPro"/>
</dbReference>
<dbReference type="AlphaFoldDB" id="A0A540NCL8"/>
<dbReference type="STRING" id="106549.A0A540NCL8"/>
<evidence type="ECO:0000313" key="13">
    <source>
        <dbReference type="Proteomes" id="UP000315295"/>
    </source>
</evidence>
<evidence type="ECO:0000256" key="1">
    <source>
        <dbReference type="ARBA" id="ARBA00004477"/>
    </source>
</evidence>
<evidence type="ECO:0000256" key="11">
    <source>
        <dbReference type="SAM" id="Phobius"/>
    </source>
</evidence>
<dbReference type="Pfam" id="PF03547">
    <property type="entry name" value="Mem_trans"/>
    <property type="match status" value="1"/>
</dbReference>
<evidence type="ECO:0000256" key="4">
    <source>
        <dbReference type="ARBA" id="ARBA00022824"/>
    </source>
</evidence>
<sequence length="180" mass="19446">MELKQLFVTASIPVLKVLLITALGLYLALDRVNILGEVTRKNLNTVVFYVFSPALVGSNIAQTITYQSMVKMPPAHLRGLVLGCCAAGNLGMMLLVIVPAVCIEKGSPFGASDVCHMYAMGYASLSMAIGAVYLWSYVYNIVRISSRRGTQDSNQSSERSSTSDQVSCTEPLLSSKECHS</sequence>
<dbReference type="EMBL" id="VIEB01000066">
    <property type="protein sequence ID" value="TQE08772.1"/>
    <property type="molecule type" value="Genomic_DNA"/>
</dbReference>
<dbReference type="InterPro" id="IPR004776">
    <property type="entry name" value="Mem_transp_PIN-like"/>
</dbReference>
<comment type="caution">
    <text evidence="12">The sequence shown here is derived from an EMBL/GenBank/DDBJ whole genome shotgun (WGS) entry which is preliminary data.</text>
</comment>
<feature type="compositionally biased region" description="Polar residues" evidence="10">
    <location>
        <begin position="150"/>
        <end position="168"/>
    </location>
</feature>
<keyword evidence="3 11" id="KW-0812">Transmembrane</keyword>
<evidence type="ECO:0000256" key="6">
    <source>
        <dbReference type="ARBA" id="ARBA00023136"/>
    </source>
</evidence>
<evidence type="ECO:0000256" key="3">
    <source>
        <dbReference type="ARBA" id="ARBA00022692"/>
    </source>
</evidence>
<feature type="transmembrane region" description="Helical" evidence="11">
    <location>
        <begin position="77"/>
        <end position="98"/>
    </location>
</feature>
<evidence type="ECO:0000256" key="8">
    <source>
        <dbReference type="ARBA" id="ARBA00025100"/>
    </source>
</evidence>
<comment type="function">
    <text evidence="8">Involved in cellular auxin homeostasis by regulating auxin metabolism. Regulates intracellular auxin accumulation at the endoplasmic reticulum and thus auxin availability for nuclear auxin signaling.</text>
</comment>
<evidence type="ECO:0000313" key="12">
    <source>
        <dbReference type="EMBL" id="TQE08772.1"/>
    </source>
</evidence>
<evidence type="ECO:0000256" key="9">
    <source>
        <dbReference type="ARBA" id="ARBA00025752"/>
    </source>
</evidence>
<comment type="similarity">
    <text evidence="9">Belongs to the auxin efflux carrier (TC 2.A.69.2) family.</text>
</comment>
<reference evidence="12 13" key="1">
    <citation type="journal article" date="2019" name="G3 (Bethesda)">
        <title>Sequencing of a Wild Apple (Malus baccata) Genome Unravels the Differences Between Cultivated and Wild Apple Species Regarding Disease Resistance and Cold Tolerance.</title>
        <authorList>
            <person name="Chen X."/>
        </authorList>
    </citation>
    <scope>NUCLEOTIDE SEQUENCE [LARGE SCALE GENOMIC DNA]</scope>
    <source>
        <strain evidence="13">cv. Shandingzi</strain>
        <tissue evidence="12">Leaves</tissue>
    </source>
</reference>
<evidence type="ECO:0000256" key="7">
    <source>
        <dbReference type="ARBA" id="ARBA00023294"/>
    </source>
</evidence>
<organism evidence="12 13">
    <name type="scientific">Malus baccata</name>
    <name type="common">Siberian crab apple</name>
    <name type="synonym">Pyrus baccata</name>
    <dbReference type="NCBI Taxonomy" id="106549"/>
    <lineage>
        <taxon>Eukaryota</taxon>
        <taxon>Viridiplantae</taxon>
        <taxon>Streptophyta</taxon>
        <taxon>Embryophyta</taxon>
        <taxon>Tracheophyta</taxon>
        <taxon>Spermatophyta</taxon>
        <taxon>Magnoliopsida</taxon>
        <taxon>eudicotyledons</taxon>
        <taxon>Gunneridae</taxon>
        <taxon>Pentapetalae</taxon>
        <taxon>rosids</taxon>
        <taxon>fabids</taxon>
        <taxon>Rosales</taxon>
        <taxon>Rosaceae</taxon>
        <taxon>Amygdaloideae</taxon>
        <taxon>Maleae</taxon>
        <taxon>Malus</taxon>
    </lineage>
</organism>
<accession>A0A540NCL8</accession>
<dbReference type="GO" id="GO:0009734">
    <property type="term" value="P:auxin-activated signaling pathway"/>
    <property type="evidence" value="ECO:0007669"/>
    <property type="project" value="UniProtKB-KW"/>
</dbReference>
<feature type="transmembrane region" description="Helical" evidence="11">
    <location>
        <begin position="46"/>
        <end position="65"/>
    </location>
</feature>